<dbReference type="RefSeq" id="WP_143072086.1">
    <property type="nucleotide sequence ID" value="NZ_FNXY01000003.1"/>
</dbReference>
<keyword evidence="4" id="KW-1185">Reference proteome</keyword>
<feature type="region of interest" description="Disordered" evidence="1">
    <location>
        <begin position="48"/>
        <end position="114"/>
    </location>
</feature>
<feature type="chain" id="PRO_5011691443" evidence="2">
    <location>
        <begin position="22"/>
        <end position="114"/>
    </location>
</feature>
<gene>
    <name evidence="3" type="ORF">SAMN04487995_2404</name>
</gene>
<organism evidence="3 4">
    <name type="scientific">Dyadobacter koreensis</name>
    <dbReference type="NCBI Taxonomy" id="408657"/>
    <lineage>
        <taxon>Bacteria</taxon>
        <taxon>Pseudomonadati</taxon>
        <taxon>Bacteroidota</taxon>
        <taxon>Cytophagia</taxon>
        <taxon>Cytophagales</taxon>
        <taxon>Spirosomataceae</taxon>
        <taxon>Dyadobacter</taxon>
    </lineage>
</organism>
<reference evidence="3 4" key="1">
    <citation type="submission" date="2016-10" db="EMBL/GenBank/DDBJ databases">
        <authorList>
            <person name="de Groot N.N."/>
        </authorList>
    </citation>
    <scope>NUCLEOTIDE SEQUENCE [LARGE SCALE GENOMIC DNA]</scope>
    <source>
        <strain evidence="3 4">DSM 19938</strain>
    </source>
</reference>
<dbReference type="OrthoDB" id="961677at2"/>
<evidence type="ECO:0000256" key="2">
    <source>
        <dbReference type="SAM" id="SignalP"/>
    </source>
</evidence>
<feature type="signal peptide" evidence="2">
    <location>
        <begin position="1"/>
        <end position="21"/>
    </location>
</feature>
<name>A0A1H6TSU8_9BACT</name>
<evidence type="ECO:0000313" key="4">
    <source>
        <dbReference type="Proteomes" id="UP000199532"/>
    </source>
</evidence>
<feature type="compositionally biased region" description="Polar residues" evidence="1">
    <location>
        <begin position="61"/>
        <end position="79"/>
    </location>
</feature>
<dbReference type="Proteomes" id="UP000199532">
    <property type="component" value="Unassembled WGS sequence"/>
</dbReference>
<keyword evidence="2" id="KW-0732">Signal</keyword>
<evidence type="ECO:0000256" key="1">
    <source>
        <dbReference type="SAM" id="MobiDB-lite"/>
    </source>
</evidence>
<dbReference type="EMBL" id="FNXY01000003">
    <property type="protein sequence ID" value="SEI83148.1"/>
    <property type="molecule type" value="Genomic_DNA"/>
</dbReference>
<accession>A0A1H6TSU8</accession>
<evidence type="ECO:0000313" key="3">
    <source>
        <dbReference type="EMBL" id="SEI83148.1"/>
    </source>
</evidence>
<dbReference type="AlphaFoldDB" id="A0A1H6TSU8"/>
<dbReference type="STRING" id="408657.SAMN04487995_2404"/>
<sequence length="114" mass="12656">MKKSRLFLTATLLALPFFTFAQSNDSYRRRTSKRTTVMDTSKRVDLQKDPVIKENAPILNDNGNANTNGSVDGSRSSTGRPGIDSTTSYTRKRKRTITSGGVIYPDTTKKNPKP</sequence>
<protein>
    <submittedName>
        <fullName evidence="3">Uncharacterized protein</fullName>
    </submittedName>
</protein>
<proteinExistence type="predicted"/>